<evidence type="ECO:0000313" key="5">
    <source>
        <dbReference type="Proteomes" id="UP000321393"/>
    </source>
</evidence>
<evidence type="ECO:0000259" key="2">
    <source>
        <dbReference type="Pfam" id="PF07727"/>
    </source>
</evidence>
<dbReference type="CDD" id="cd09272">
    <property type="entry name" value="RNase_HI_RT_Ty1"/>
    <property type="match status" value="1"/>
</dbReference>
<dbReference type="EMBL" id="SSTE01003650">
    <property type="protein sequence ID" value="KAA0063048.1"/>
    <property type="molecule type" value="Genomic_DNA"/>
</dbReference>
<proteinExistence type="predicted"/>
<organism evidence="4 5">
    <name type="scientific">Cucumis melo var. makuwa</name>
    <name type="common">Oriental melon</name>
    <dbReference type="NCBI Taxonomy" id="1194695"/>
    <lineage>
        <taxon>Eukaryota</taxon>
        <taxon>Viridiplantae</taxon>
        <taxon>Streptophyta</taxon>
        <taxon>Embryophyta</taxon>
        <taxon>Tracheophyta</taxon>
        <taxon>Spermatophyta</taxon>
        <taxon>Magnoliopsida</taxon>
        <taxon>eudicotyledons</taxon>
        <taxon>Gunneridae</taxon>
        <taxon>Pentapetalae</taxon>
        <taxon>rosids</taxon>
        <taxon>fabids</taxon>
        <taxon>Cucurbitales</taxon>
        <taxon>Cucurbitaceae</taxon>
        <taxon>Benincaseae</taxon>
        <taxon>Cucumis</taxon>
    </lineage>
</organism>
<feature type="compositionally biased region" description="Polar residues" evidence="1">
    <location>
        <begin position="540"/>
        <end position="549"/>
    </location>
</feature>
<sequence length="953" mass="107197">MPPTHIAKNHLSSTIIGDIQSGITTRKKEMRDYAKMVVNVCYTSTLELTTVTVALTDEHWILAMQEELLQFERNQGYSQIEGLDFGETFALVSRLKEIRLLMSYACFRRFKLFQMDVKSAFLNGYLSAEVYVVQPKGFVDSVHHDHVYKLRKALYGLKQALRAWYERLSTYLLQQGYRRGSADQTMFIYRQGTEFLIVQIYVDDIIFGGTSSAYVKQFVEQMKEEFEMSMVGELSFFLGFQIKQEETGIFFSQEKYANNLISKFGMDKAKPKRTPTASRPDIAFAVGMYARYQTDPQTSHLHSAKRIQKYISGGCSDDWKSTSEGCFFLGNNVAAWFSKKQNSVSLSTAEAEYIAVGSSCLQLLWMKQMLEEYGITQSSMISLRSTYMNDSLLIMVATRFKNYPSGNSSFSNNSSTLSVSVSMAPSPPKSITSLKGKRFKEILTKHPYKKVRRAISTGDEGEHNTVSSPVRSSRAARSVNPSSPVMVKKEVPDLLYYSSSKEGSNQTHFPAKPKPREVSSPKEVPPRTSDHSKYFVAPSFQASPQTSLPSVAEDDDDTDDEDYVPRTEEKTVPEATSTSIEDHSTFHAKHPSDHRSTEEPVISTKAGRQKIPPNVPFVPIDGVSFHSEEDAHKWNYVVKRRIADEANIVDQYNSYPAILDLIRNVRLIRTVSKVGPFYPRLMRELIVNLPSDFNDPSADEYQKVHIRGVYFNMSPELLNTYLGLSLPADYAVSYPTPERLAEELTGGTIPVWPVDGQLQVAYLTIKYSILHRIRISNWIPSTHAFTILTSLGHFVYLVGTGVKVNASEFIFNHLLRHVDTFAIHIPICFPRILSEFLLAQQSTNLTSLDTIGTGPRVIPLKMHLFQGSYIPDIVVEFDNAPGGTSIAATTHPTVSHPLTLSVSLVNLLLQALIAESCSLTRQIIDLTDRRTILDVVLHGLRRAAFESTPPPSD</sequence>
<dbReference type="PANTHER" id="PTHR11439">
    <property type="entry name" value="GAG-POL-RELATED RETROTRANSPOSON"/>
    <property type="match status" value="1"/>
</dbReference>
<accession>A0A5A7V603</accession>
<feature type="compositionally biased region" description="Acidic residues" evidence="1">
    <location>
        <begin position="552"/>
        <end position="562"/>
    </location>
</feature>
<comment type="caution">
    <text evidence="4">The sequence shown here is derived from an EMBL/GenBank/DDBJ whole genome shotgun (WGS) entry which is preliminary data.</text>
</comment>
<protein>
    <submittedName>
        <fullName evidence="4">Gag-pol polyprotein</fullName>
    </submittedName>
</protein>
<feature type="compositionally biased region" description="Polar residues" evidence="1">
    <location>
        <begin position="498"/>
        <end position="508"/>
    </location>
</feature>
<feature type="region of interest" description="Disordered" evidence="1">
    <location>
        <begin position="450"/>
        <end position="485"/>
    </location>
</feature>
<dbReference type="AlphaFoldDB" id="A0A5A7V603"/>
<feature type="compositionally biased region" description="Basic and acidic residues" evidence="1">
    <location>
        <begin position="563"/>
        <end position="572"/>
    </location>
</feature>
<dbReference type="InterPro" id="IPR046796">
    <property type="entry name" value="Transposase_32_dom"/>
</dbReference>
<reference evidence="4 5" key="1">
    <citation type="submission" date="2019-08" db="EMBL/GenBank/DDBJ databases">
        <title>Draft genome sequences of two oriental melons (Cucumis melo L. var makuwa).</title>
        <authorList>
            <person name="Kwon S.-Y."/>
        </authorList>
    </citation>
    <scope>NUCLEOTIDE SEQUENCE [LARGE SCALE GENOMIC DNA]</scope>
    <source>
        <strain evidence="5">cv. SW 3</strain>
        <tissue evidence="4">Leaf</tissue>
    </source>
</reference>
<feature type="compositionally biased region" description="Basic and acidic residues" evidence="1">
    <location>
        <begin position="514"/>
        <end position="533"/>
    </location>
</feature>
<dbReference type="Pfam" id="PF07727">
    <property type="entry name" value="RVT_2"/>
    <property type="match status" value="1"/>
</dbReference>
<gene>
    <name evidence="4" type="ORF">E6C27_scaffold468G001610</name>
</gene>
<dbReference type="InterPro" id="IPR013103">
    <property type="entry name" value="RVT_2"/>
</dbReference>
<name>A0A5A7V603_CUCMM</name>
<dbReference type="Proteomes" id="UP000321393">
    <property type="component" value="Unassembled WGS sequence"/>
</dbReference>
<evidence type="ECO:0000259" key="3">
    <source>
        <dbReference type="Pfam" id="PF20167"/>
    </source>
</evidence>
<feature type="region of interest" description="Disordered" evidence="1">
    <location>
        <begin position="498"/>
        <end position="598"/>
    </location>
</feature>
<feature type="domain" description="Putative plant transposon protein" evidence="3">
    <location>
        <begin position="669"/>
        <end position="840"/>
    </location>
</feature>
<feature type="compositionally biased region" description="Low complexity" evidence="1">
    <location>
        <begin position="466"/>
        <end position="484"/>
    </location>
</feature>
<feature type="compositionally biased region" description="Basic and acidic residues" evidence="1">
    <location>
        <begin position="580"/>
        <end position="598"/>
    </location>
</feature>
<dbReference type="Pfam" id="PF20167">
    <property type="entry name" value="Transposase_32"/>
    <property type="match status" value="1"/>
</dbReference>
<dbReference type="InterPro" id="IPR043502">
    <property type="entry name" value="DNA/RNA_pol_sf"/>
</dbReference>
<dbReference type="OrthoDB" id="439568at2759"/>
<dbReference type="PANTHER" id="PTHR11439:SF486">
    <property type="entry name" value="RLK (RECEPTOR-LIKE KINASE) PROTEIN, PUTATIVE-RELATED"/>
    <property type="match status" value="1"/>
</dbReference>
<evidence type="ECO:0000313" key="4">
    <source>
        <dbReference type="EMBL" id="KAA0063048.1"/>
    </source>
</evidence>
<feature type="domain" description="Reverse transcriptase Ty1/copia-type" evidence="2">
    <location>
        <begin position="75"/>
        <end position="276"/>
    </location>
</feature>
<evidence type="ECO:0000256" key="1">
    <source>
        <dbReference type="SAM" id="MobiDB-lite"/>
    </source>
</evidence>
<dbReference type="SUPFAM" id="SSF56672">
    <property type="entry name" value="DNA/RNA polymerases"/>
    <property type="match status" value="1"/>
</dbReference>